<organism evidence="2 3">
    <name type="scientific">Basidiobolus ranarum</name>
    <dbReference type="NCBI Taxonomy" id="34480"/>
    <lineage>
        <taxon>Eukaryota</taxon>
        <taxon>Fungi</taxon>
        <taxon>Fungi incertae sedis</taxon>
        <taxon>Zoopagomycota</taxon>
        <taxon>Entomophthoromycotina</taxon>
        <taxon>Basidiobolomycetes</taxon>
        <taxon>Basidiobolales</taxon>
        <taxon>Basidiobolaceae</taxon>
        <taxon>Basidiobolus</taxon>
    </lineage>
</organism>
<gene>
    <name evidence="2" type="ORF">K7432_009322</name>
</gene>
<proteinExistence type="predicted"/>
<name>A0ABR2WQF4_9FUNG</name>
<feature type="compositionally biased region" description="Polar residues" evidence="1">
    <location>
        <begin position="41"/>
        <end position="54"/>
    </location>
</feature>
<accession>A0ABR2WQF4</accession>
<dbReference type="EMBL" id="JASJQH010000567">
    <property type="protein sequence ID" value="KAK9763747.1"/>
    <property type="molecule type" value="Genomic_DNA"/>
</dbReference>
<reference evidence="2 3" key="1">
    <citation type="submission" date="2023-04" db="EMBL/GenBank/DDBJ databases">
        <title>Genome of Basidiobolus ranarum AG-B5.</title>
        <authorList>
            <person name="Stajich J.E."/>
            <person name="Carter-House D."/>
            <person name="Gryganskyi A."/>
        </authorList>
    </citation>
    <scope>NUCLEOTIDE SEQUENCE [LARGE SCALE GENOMIC DNA]</scope>
    <source>
        <strain evidence="2 3">AG-B5</strain>
    </source>
</reference>
<evidence type="ECO:0000313" key="2">
    <source>
        <dbReference type="EMBL" id="KAK9763747.1"/>
    </source>
</evidence>
<feature type="region of interest" description="Disordered" evidence="1">
    <location>
        <begin position="27"/>
        <end position="64"/>
    </location>
</feature>
<sequence length="133" mass="14850">MAHMVTSKAINYNRTTENEENVTIPIVRSPRSSFPPFSDRNLPSNASPWTTARPNQYPYPTPNPWRYNPSMQTYVRMSGAPYYLPTQVQPSSQPPMNLHPTAASTPKKIAYSEGNNPSTAESLDNPHGVTTEN</sequence>
<evidence type="ECO:0000313" key="3">
    <source>
        <dbReference type="Proteomes" id="UP001479436"/>
    </source>
</evidence>
<dbReference type="Proteomes" id="UP001479436">
    <property type="component" value="Unassembled WGS sequence"/>
</dbReference>
<keyword evidence="3" id="KW-1185">Reference proteome</keyword>
<feature type="compositionally biased region" description="Polar residues" evidence="1">
    <location>
        <begin position="113"/>
        <end position="133"/>
    </location>
</feature>
<feature type="compositionally biased region" description="Polar residues" evidence="1">
    <location>
        <begin position="86"/>
        <end position="95"/>
    </location>
</feature>
<feature type="region of interest" description="Disordered" evidence="1">
    <location>
        <begin position="85"/>
        <end position="133"/>
    </location>
</feature>
<feature type="compositionally biased region" description="Low complexity" evidence="1">
    <location>
        <begin position="28"/>
        <end position="38"/>
    </location>
</feature>
<evidence type="ECO:0000256" key="1">
    <source>
        <dbReference type="SAM" id="MobiDB-lite"/>
    </source>
</evidence>
<protein>
    <submittedName>
        <fullName evidence="2">Uncharacterized protein</fullName>
    </submittedName>
</protein>
<comment type="caution">
    <text evidence="2">The sequence shown here is derived from an EMBL/GenBank/DDBJ whole genome shotgun (WGS) entry which is preliminary data.</text>
</comment>